<dbReference type="RefSeq" id="XP_003016543.1">
    <property type="nucleotide sequence ID" value="XM_003016497.1"/>
</dbReference>
<dbReference type="EMBL" id="ABSU01000002">
    <property type="protein sequence ID" value="EFE35898.1"/>
    <property type="molecule type" value="Genomic_DNA"/>
</dbReference>
<dbReference type="OMA" id="KMQYKND"/>
<feature type="domain" description="N-end rule aminoacyl transferase C-terminal" evidence="1">
    <location>
        <begin position="37"/>
        <end position="157"/>
    </location>
</feature>
<reference evidence="3" key="1">
    <citation type="journal article" date="2011" name="Genome Biol.">
        <title>Comparative and functional genomics provide insights into the pathogenicity of dermatophytic fungi.</title>
        <authorList>
            <person name="Burmester A."/>
            <person name="Shelest E."/>
            <person name="Gloeckner G."/>
            <person name="Heddergott C."/>
            <person name="Schindler S."/>
            <person name="Staib P."/>
            <person name="Heidel A."/>
            <person name="Felder M."/>
            <person name="Petzold A."/>
            <person name="Szafranski K."/>
            <person name="Feuermann M."/>
            <person name="Pedruzzi I."/>
            <person name="Priebe S."/>
            <person name="Groth M."/>
            <person name="Winkler R."/>
            <person name="Li W."/>
            <person name="Kniemeyer O."/>
            <person name="Schroeckh V."/>
            <person name="Hertweck C."/>
            <person name="Hube B."/>
            <person name="White T.C."/>
            <person name="Platzer M."/>
            <person name="Guthke R."/>
            <person name="Heitman J."/>
            <person name="Woestemeyer J."/>
            <person name="Zipfel P.F."/>
            <person name="Monod M."/>
            <person name="Brakhage A.A."/>
        </authorList>
    </citation>
    <scope>NUCLEOTIDE SEQUENCE [LARGE SCALE GENOMIC DNA]</scope>
    <source>
        <strain evidence="3">ATCC MYA-4681 / CBS 112371</strain>
    </source>
</reference>
<evidence type="ECO:0000259" key="1">
    <source>
        <dbReference type="Pfam" id="PF04377"/>
    </source>
</evidence>
<dbReference type="KEGG" id="abe:ARB_04832"/>
<protein>
    <recommendedName>
        <fullName evidence="1">N-end rule aminoacyl transferase C-terminal domain-containing protein</fullName>
    </recommendedName>
</protein>
<sequence>MEYPSLPRPVNPLTKRTIEPAHKFEINLESDSFSVAKFELFLRYQTTIHKEHESRWKHSDFKRFLCSGIKQKTVKHTITQEDGSTTTVERKLGSYHQCYRIDGKLVAVAVLDLLPHSVSSVYIFYDPEYEKFELGKISAMREIALTQEMHFQHYYMGISSPPFSFNLNLDDLYYMLRESGYYIHSCPKMRYKGTFRPQYIQDPETFEWHSLDEVFAPKLDNQRYFSIAGQQVPDVYEDIPDEDAMSLFDLHMPGVLTVQQLKSTVDLDHWHLLIRGMLVEMIDLVGWETSSVKNPQAIKGIVAELAATLGPEVVKNSAVVMFQS</sequence>
<dbReference type="GO" id="GO:0004057">
    <property type="term" value="F:arginyl-tRNA--protein transferase activity"/>
    <property type="evidence" value="ECO:0007669"/>
    <property type="project" value="InterPro"/>
</dbReference>
<dbReference type="PANTHER" id="PTHR21367:SF1">
    <property type="entry name" value="ARGINYL-TRNA--PROTEIN TRANSFERASE 1"/>
    <property type="match status" value="1"/>
</dbReference>
<dbReference type="HOGENOM" id="CLU_020349_0_0_1"/>
<dbReference type="GO" id="GO:0005737">
    <property type="term" value="C:cytoplasm"/>
    <property type="evidence" value="ECO:0007669"/>
    <property type="project" value="TreeGrafter"/>
</dbReference>
<dbReference type="InterPro" id="IPR016181">
    <property type="entry name" value="Acyl_CoA_acyltransferase"/>
</dbReference>
<dbReference type="eggNOG" id="KOG1193">
    <property type="taxonomic scope" value="Eukaryota"/>
</dbReference>
<dbReference type="Proteomes" id="UP000008866">
    <property type="component" value="Unassembled WGS sequence"/>
</dbReference>
<dbReference type="GeneID" id="9522025"/>
<dbReference type="AlphaFoldDB" id="D4AKI9"/>
<evidence type="ECO:0000313" key="3">
    <source>
        <dbReference type="Proteomes" id="UP000008866"/>
    </source>
</evidence>
<feature type="domain" description="N-end rule aminoacyl transferase C-terminal" evidence="1">
    <location>
        <begin position="179"/>
        <end position="201"/>
    </location>
</feature>
<gene>
    <name evidence="2" type="ORF">ARB_04832</name>
</gene>
<dbReference type="PANTHER" id="PTHR21367">
    <property type="entry name" value="ARGININE-TRNA-PROTEIN TRANSFERASE 1"/>
    <property type="match status" value="1"/>
</dbReference>
<organism evidence="2 3">
    <name type="scientific">Arthroderma benhamiae (strain ATCC MYA-4681 / CBS 112371)</name>
    <name type="common">Trichophyton mentagrophytes</name>
    <dbReference type="NCBI Taxonomy" id="663331"/>
    <lineage>
        <taxon>Eukaryota</taxon>
        <taxon>Fungi</taxon>
        <taxon>Dikarya</taxon>
        <taxon>Ascomycota</taxon>
        <taxon>Pezizomycotina</taxon>
        <taxon>Eurotiomycetes</taxon>
        <taxon>Eurotiomycetidae</taxon>
        <taxon>Onygenales</taxon>
        <taxon>Arthrodermataceae</taxon>
        <taxon>Trichophyton</taxon>
    </lineage>
</organism>
<keyword evidence="3" id="KW-1185">Reference proteome</keyword>
<evidence type="ECO:0000313" key="2">
    <source>
        <dbReference type="EMBL" id="EFE35898.1"/>
    </source>
</evidence>
<proteinExistence type="predicted"/>
<dbReference type="Pfam" id="PF04377">
    <property type="entry name" value="ATE_C"/>
    <property type="match status" value="2"/>
</dbReference>
<dbReference type="SUPFAM" id="SSF55729">
    <property type="entry name" value="Acyl-CoA N-acyltransferases (Nat)"/>
    <property type="match status" value="1"/>
</dbReference>
<dbReference type="InterPro" id="IPR030700">
    <property type="entry name" value="N-end_Aminoacyl_Trfase"/>
</dbReference>
<dbReference type="STRING" id="663331.D4AKI9"/>
<name>D4AKI9_ARTBC</name>
<dbReference type="InterPro" id="IPR007472">
    <property type="entry name" value="N-end_Aminoacyl_Trfase_C"/>
</dbReference>
<comment type="caution">
    <text evidence="2">The sequence shown here is derived from an EMBL/GenBank/DDBJ whole genome shotgun (WGS) entry which is preliminary data.</text>
</comment>
<accession>D4AKI9</accession>